<dbReference type="Pfam" id="PF23362">
    <property type="entry name" value="DHX37_C"/>
    <property type="match status" value="1"/>
</dbReference>
<evidence type="ECO:0000313" key="11">
    <source>
        <dbReference type="EMBL" id="KAL1124556.1"/>
    </source>
</evidence>
<dbReference type="Pfam" id="PF00270">
    <property type="entry name" value="DEAD"/>
    <property type="match status" value="1"/>
</dbReference>
<dbReference type="GO" id="GO:0003724">
    <property type="term" value="F:RNA helicase activity"/>
    <property type="evidence" value="ECO:0007669"/>
    <property type="project" value="UniProtKB-EC"/>
</dbReference>
<dbReference type="Pfam" id="PF21010">
    <property type="entry name" value="HA2_C"/>
    <property type="match status" value="1"/>
</dbReference>
<evidence type="ECO:0000256" key="5">
    <source>
        <dbReference type="ARBA" id="ARBA00022806"/>
    </source>
</evidence>
<dbReference type="InterPro" id="IPR014001">
    <property type="entry name" value="Helicase_ATP-bd"/>
</dbReference>
<dbReference type="Pfam" id="PF07717">
    <property type="entry name" value="OB_NTP_bind"/>
    <property type="match status" value="1"/>
</dbReference>
<keyword evidence="3" id="KW-0547">Nucleotide-binding</keyword>
<keyword evidence="5" id="KW-0347">Helicase</keyword>
<dbReference type="EMBL" id="JBFDAA010000010">
    <property type="protein sequence ID" value="KAL1124556.1"/>
    <property type="molecule type" value="Genomic_DNA"/>
</dbReference>
<dbReference type="PANTHER" id="PTHR18934:SF99">
    <property type="entry name" value="ATP-DEPENDENT RNA HELICASE DHX37-RELATED"/>
    <property type="match status" value="1"/>
</dbReference>
<protein>
    <recommendedName>
        <fullName evidence="2">RNA helicase</fullName>
        <ecNumber evidence="2">3.6.4.13</ecNumber>
    </recommendedName>
</protein>
<dbReference type="InterPro" id="IPR001650">
    <property type="entry name" value="Helicase_C-like"/>
</dbReference>
<dbReference type="SUPFAM" id="SSF52540">
    <property type="entry name" value="P-loop containing nucleoside triphosphate hydrolases"/>
    <property type="match status" value="1"/>
</dbReference>
<keyword evidence="12" id="KW-1185">Reference proteome</keyword>
<dbReference type="Gene3D" id="1.20.120.1080">
    <property type="match status" value="1"/>
</dbReference>
<proteinExistence type="inferred from homology"/>
<comment type="catalytic activity">
    <reaction evidence="7">
        <text>ATP + H2O = ADP + phosphate + H(+)</text>
        <dbReference type="Rhea" id="RHEA:13065"/>
        <dbReference type="ChEBI" id="CHEBI:15377"/>
        <dbReference type="ChEBI" id="CHEBI:15378"/>
        <dbReference type="ChEBI" id="CHEBI:30616"/>
        <dbReference type="ChEBI" id="CHEBI:43474"/>
        <dbReference type="ChEBI" id="CHEBI:456216"/>
        <dbReference type="EC" id="3.6.4.13"/>
    </reaction>
</comment>
<dbReference type="EC" id="3.6.4.13" evidence="2"/>
<dbReference type="Pfam" id="PF00271">
    <property type="entry name" value="Helicase_C"/>
    <property type="match status" value="1"/>
</dbReference>
<keyword evidence="4" id="KW-0378">Hydrolase</keyword>
<evidence type="ECO:0000256" key="8">
    <source>
        <dbReference type="SAM" id="MobiDB-lite"/>
    </source>
</evidence>
<dbReference type="Proteomes" id="UP001558652">
    <property type="component" value="Unassembled WGS sequence"/>
</dbReference>
<evidence type="ECO:0000256" key="3">
    <source>
        <dbReference type="ARBA" id="ARBA00022741"/>
    </source>
</evidence>
<evidence type="ECO:0000313" key="12">
    <source>
        <dbReference type="Proteomes" id="UP001558652"/>
    </source>
</evidence>
<name>A0ABD0YB48_9HEMI</name>
<feature type="domain" description="Helicase ATP-binding" evidence="9">
    <location>
        <begin position="297"/>
        <end position="464"/>
    </location>
</feature>
<dbReference type="InterPro" id="IPR011545">
    <property type="entry name" value="DEAD/DEAH_box_helicase_dom"/>
</dbReference>
<feature type="compositionally biased region" description="Acidic residues" evidence="8">
    <location>
        <begin position="185"/>
        <end position="196"/>
    </location>
</feature>
<dbReference type="InterPro" id="IPR011709">
    <property type="entry name" value="DEAD-box_helicase_OB_fold"/>
</dbReference>
<feature type="compositionally biased region" description="Acidic residues" evidence="8">
    <location>
        <begin position="206"/>
        <end position="218"/>
    </location>
</feature>
<dbReference type="GO" id="GO:0005524">
    <property type="term" value="F:ATP binding"/>
    <property type="evidence" value="ECO:0007669"/>
    <property type="project" value="UniProtKB-KW"/>
</dbReference>
<feature type="compositionally biased region" description="Basic and acidic residues" evidence="8">
    <location>
        <begin position="219"/>
        <end position="255"/>
    </location>
</feature>
<sequence length="1171" mass="131123">MAKKKHNWKARQVVTTKIDDTEQKKIKVEFASDVASHYDECNSLVLPSKKRKTKVKRENEQNAGRILSKKQRKRLEKIVEKKKKKEKRASLLEMLAQVQVPASELERMTSISTVQTRGLKRFLREDTDGVKLEEGREGGGVAEKSACRRDAVGGSKKRRMLLAQSHDRPNLANNSDPNIVGFESSSEDLSSDDEESSIAVIKEESQEVIDVDEEVGGDEDNKQEDSKSENEENQQEDEKKENEENKQECGKEKNEANIQEETASERKPAVFISVTRPPELEATRKKLPIIGEEQVIMEAVAENPVVIVAGETGSGKTTQLPQFLYEAGYSANGRLIGVTEPRRVAAISMSQRVGYELGLGQDIVSYLIRFEGNVTPQTQIKFMTDGVLLKEIQGDFMLSRYSVIILDEAHERSVYTDILIGLLSRIVPLRNKRKDPLKLIIMSATLRIEDFTQNKHLFKDPPPVIKVESRQFPVVIHFNKRTNPDYLREAYRKICRIHTQLPDGAILVFLTGQLEVNSLVKKLRKAFPMASRNKAVVKKKRVLIDEKNGEKEEDEEMDLDKVINRVKKKQRQLEITLPDVNLDRAPCDDTEGDLLDCGEIGGDSDEEDASWEDELHAATSGSGLVQPLWVLPLYSLLPTFKQAKEGTRLCVVATNVAETSLTIPGVKYVVDCGKTKTKLYDKVTGVTEFRVVWESKAAANQRAGRAGRVAPGHCYRLFSSAVFNDEFEAWSTPEIQKRGVDDLVLQMKALGIQRVVNFPFPSPPNLIQLRGAEHRLTLLGALEPPQKNASSNECSAKLTALGESMAAFPVAPRFAKMLCLSHQHNLLEYTVAIVAALSVQELLLETGVEKDRATRRRWAGHGNSLLLGDVMVLLRAVGAAEYAASSGQLSSFCSENGLREKGVVEVRKLRVQITNEINLNCPHLSVGVDPKMPPPTDTQAGMVDQVAKRVDEEEGAESTGLKKEQVKKRAIYKTPNLEEPVEMHSSSCLRKAKPEWVVYQEIYTTTKMYMRGITAVEPDWLPTFAPTLCSLSAPLEDPPPFFNEITGTVHCYVTGTFGRSGWPLPVVEIEVPAGLDRFKWFAVFLLDGTIFPRLKKFVKSLLSTPKTMVKSWAKLQPRTELLLKTLVSKDVDSRGKLLSCWKTEPSYLLSAYKKWLPESAENEIAVIWPPV</sequence>
<evidence type="ECO:0000256" key="7">
    <source>
        <dbReference type="ARBA" id="ARBA00047984"/>
    </source>
</evidence>
<dbReference type="InterPro" id="IPR056371">
    <property type="entry name" value="DHX37-like_C"/>
</dbReference>
<feature type="region of interest" description="Disordered" evidence="8">
    <location>
        <begin position="125"/>
        <end position="264"/>
    </location>
</feature>
<reference evidence="11 12" key="1">
    <citation type="submission" date="2024-07" db="EMBL/GenBank/DDBJ databases">
        <title>Chromosome-level genome assembly of the water stick insect Ranatra chinensis (Heteroptera: Nepidae).</title>
        <authorList>
            <person name="Liu X."/>
        </authorList>
    </citation>
    <scope>NUCLEOTIDE SEQUENCE [LARGE SCALE GENOMIC DNA]</scope>
    <source>
        <strain evidence="11">Cailab_2021Rc</strain>
        <tissue evidence="11">Muscle</tissue>
    </source>
</reference>
<dbReference type="PROSITE" id="PS51194">
    <property type="entry name" value="HELICASE_CTER"/>
    <property type="match status" value="1"/>
</dbReference>
<dbReference type="CDD" id="cd17982">
    <property type="entry name" value="DEXHc_DHX37"/>
    <property type="match status" value="1"/>
</dbReference>
<keyword evidence="6" id="KW-0067">ATP-binding</keyword>
<dbReference type="GO" id="GO:0016787">
    <property type="term" value="F:hydrolase activity"/>
    <property type="evidence" value="ECO:0007669"/>
    <property type="project" value="UniProtKB-KW"/>
</dbReference>
<dbReference type="CDD" id="cd18791">
    <property type="entry name" value="SF2_C_RHA"/>
    <property type="match status" value="1"/>
</dbReference>
<evidence type="ECO:0000256" key="4">
    <source>
        <dbReference type="ARBA" id="ARBA00022801"/>
    </source>
</evidence>
<dbReference type="SMART" id="SM00490">
    <property type="entry name" value="HELICc"/>
    <property type="match status" value="1"/>
</dbReference>
<evidence type="ECO:0000256" key="2">
    <source>
        <dbReference type="ARBA" id="ARBA00012552"/>
    </source>
</evidence>
<dbReference type="PANTHER" id="PTHR18934">
    <property type="entry name" value="ATP-DEPENDENT RNA HELICASE"/>
    <property type="match status" value="1"/>
</dbReference>
<feature type="domain" description="Helicase C-terminal" evidence="10">
    <location>
        <begin position="558"/>
        <end position="751"/>
    </location>
</feature>
<dbReference type="FunFam" id="3.40.50.300:FF:000637">
    <property type="entry name" value="ATP-dependent RNA helicase DHX37/DHR1"/>
    <property type="match status" value="1"/>
</dbReference>
<accession>A0ABD0YB48</accession>
<feature type="compositionally biased region" description="Basic and acidic residues" evidence="8">
    <location>
        <begin position="125"/>
        <end position="137"/>
    </location>
</feature>
<dbReference type="AlphaFoldDB" id="A0ABD0YB48"/>
<dbReference type="InterPro" id="IPR007502">
    <property type="entry name" value="Helicase-assoc_dom"/>
</dbReference>
<evidence type="ECO:0000256" key="1">
    <source>
        <dbReference type="ARBA" id="ARBA00008792"/>
    </source>
</evidence>
<dbReference type="Gene3D" id="3.40.50.300">
    <property type="entry name" value="P-loop containing nucleotide triphosphate hydrolases"/>
    <property type="match status" value="3"/>
</dbReference>
<comment type="similarity">
    <text evidence="1">Belongs to the DEAD box helicase family. DEAH subfamily.</text>
</comment>
<evidence type="ECO:0000256" key="6">
    <source>
        <dbReference type="ARBA" id="ARBA00022840"/>
    </source>
</evidence>
<dbReference type="PROSITE" id="PS51192">
    <property type="entry name" value="HELICASE_ATP_BIND_1"/>
    <property type="match status" value="1"/>
</dbReference>
<dbReference type="InterPro" id="IPR002464">
    <property type="entry name" value="DNA/RNA_helicase_DEAH_CS"/>
</dbReference>
<dbReference type="SMART" id="SM00487">
    <property type="entry name" value="DEXDc"/>
    <property type="match status" value="1"/>
</dbReference>
<dbReference type="InterPro" id="IPR027417">
    <property type="entry name" value="P-loop_NTPase"/>
</dbReference>
<dbReference type="PROSITE" id="PS00690">
    <property type="entry name" value="DEAH_ATP_HELICASE"/>
    <property type="match status" value="1"/>
</dbReference>
<organism evidence="11 12">
    <name type="scientific">Ranatra chinensis</name>
    <dbReference type="NCBI Taxonomy" id="642074"/>
    <lineage>
        <taxon>Eukaryota</taxon>
        <taxon>Metazoa</taxon>
        <taxon>Ecdysozoa</taxon>
        <taxon>Arthropoda</taxon>
        <taxon>Hexapoda</taxon>
        <taxon>Insecta</taxon>
        <taxon>Pterygota</taxon>
        <taxon>Neoptera</taxon>
        <taxon>Paraneoptera</taxon>
        <taxon>Hemiptera</taxon>
        <taxon>Heteroptera</taxon>
        <taxon>Panheteroptera</taxon>
        <taxon>Nepomorpha</taxon>
        <taxon>Nepidae</taxon>
        <taxon>Ranatrinae</taxon>
        <taxon>Ranatra</taxon>
    </lineage>
</organism>
<dbReference type="SMART" id="SM00847">
    <property type="entry name" value="HA2"/>
    <property type="match status" value="1"/>
</dbReference>
<evidence type="ECO:0000259" key="9">
    <source>
        <dbReference type="PROSITE" id="PS51192"/>
    </source>
</evidence>
<evidence type="ECO:0000259" key="10">
    <source>
        <dbReference type="PROSITE" id="PS51194"/>
    </source>
</evidence>
<gene>
    <name evidence="11" type="ORF">AAG570_001180</name>
</gene>
<comment type="caution">
    <text evidence="11">The sequence shown here is derived from an EMBL/GenBank/DDBJ whole genome shotgun (WGS) entry which is preliminary data.</text>
</comment>